<accession>A0A6I4W0M8</accession>
<dbReference type="InterPro" id="IPR020476">
    <property type="entry name" value="Nudix_hydrolase"/>
</dbReference>
<comment type="similarity">
    <text evidence="1">Belongs to the Nudix hydrolase family.</text>
</comment>
<dbReference type="InterPro" id="IPR000086">
    <property type="entry name" value="NUDIX_hydrolase_dom"/>
</dbReference>
<protein>
    <submittedName>
        <fullName evidence="4">NUDIX domain-containing protein</fullName>
    </submittedName>
</protein>
<organism evidence="4 5">
    <name type="scientific">Shimazuella alba</name>
    <dbReference type="NCBI Taxonomy" id="2690964"/>
    <lineage>
        <taxon>Bacteria</taxon>
        <taxon>Bacillati</taxon>
        <taxon>Bacillota</taxon>
        <taxon>Bacilli</taxon>
        <taxon>Bacillales</taxon>
        <taxon>Thermoactinomycetaceae</taxon>
        <taxon>Shimazuella</taxon>
    </lineage>
</organism>
<comment type="caution">
    <text evidence="4">The sequence shown here is derived from an EMBL/GenBank/DDBJ whole genome shotgun (WGS) entry which is preliminary data.</text>
</comment>
<gene>
    <name evidence="4" type="ORF">GSM42_18905</name>
</gene>
<dbReference type="PROSITE" id="PS51462">
    <property type="entry name" value="NUDIX"/>
    <property type="match status" value="1"/>
</dbReference>
<dbReference type="SUPFAM" id="SSF55811">
    <property type="entry name" value="Nudix"/>
    <property type="match status" value="1"/>
</dbReference>
<dbReference type="InterPro" id="IPR015797">
    <property type="entry name" value="NUDIX_hydrolase-like_dom_sf"/>
</dbReference>
<evidence type="ECO:0000256" key="1">
    <source>
        <dbReference type="ARBA" id="ARBA00005582"/>
    </source>
</evidence>
<reference evidence="4 5" key="1">
    <citation type="submission" date="2019-12" db="EMBL/GenBank/DDBJ databases">
        <title>Whole-genome analyses of novel actinobacteria.</title>
        <authorList>
            <person name="Sahin N."/>
            <person name="Saygin H."/>
        </authorList>
    </citation>
    <scope>NUCLEOTIDE SEQUENCE [LARGE SCALE GENOMIC DNA]</scope>
    <source>
        <strain evidence="4 5">KC615</strain>
    </source>
</reference>
<evidence type="ECO:0000313" key="5">
    <source>
        <dbReference type="Proteomes" id="UP000430692"/>
    </source>
</evidence>
<keyword evidence="5" id="KW-1185">Reference proteome</keyword>
<evidence type="ECO:0000313" key="4">
    <source>
        <dbReference type="EMBL" id="MXQ55755.1"/>
    </source>
</evidence>
<dbReference type="Gene3D" id="3.90.79.10">
    <property type="entry name" value="Nucleoside Triphosphate Pyrophosphohydrolase"/>
    <property type="match status" value="1"/>
</dbReference>
<feature type="domain" description="Nudix hydrolase" evidence="3">
    <location>
        <begin position="30"/>
        <end position="163"/>
    </location>
</feature>
<evidence type="ECO:0000256" key="2">
    <source>
        <dbReference type="ARBA" id="ARBA00022801"/>
    </source>
</evidence>
<sequence length="165" mass="19142">MQVLQTYHDVLWLPQPNKISEVLSSDLPPMEQITTVFGLITYKKQILLANLYRGWDLPGGHVEEGESLEETLVREVYEETKVIVEKPALIGYQQMEVLAEKPNEYRYPYPVSYQVHYHAKVRKICDFTGDQETTGRGFFTYEQVKGLENLQLRLGLISHILEKIV</sequence>
<dbReference type="AlphaFoldDB" id="A0A6I4W0M8"/>
<evidence type="ECO:0000259" key="3">
    <source>
        <dbReference type="PROSITE" id="PS51462"/>
    </source>
</evidence>
<dbReference type="Proteomes" id="UP000430692">
    <property type="component" value="Unassembled WGS sequence"/>
</dbReference>
<proteinExistence type="inferred from homology"/>
<keyword evidence="2" id="KW-0378">Hydrolase</keyword>
<dbReference type="EMBL" id="WUUL01000018">
    <property type="protein sequence ID" value="MXQ55755.1"/>
    <property type="molecule type" value="Genomic_DNA"/>
</dbReference>
<dbReference type="Pfam" id="PF00293">
    <property type="entry name" value="NUDIX"/>
    <property type="match status" value="1"/>
</dbReference>
<dbReference type="PANTHER" id="PTHR43736:SF1">
    <property type="entry name" value="DIHYDRONEOPTERIN TRIPHOSPHATE DIPHOSPHATASE"/>
    <property type="match status" value="1"/>
</dbReference>
<dbReference type="PANTHER" id="PTHR43736">
    <property type="entry name" value="ADP-RIBOSE PYROPHOSPHATASE"/>
    <property type="match status" value="1"/>
</dbReference>
<dbReference type="PRINTS" id="PR00502">
    <property type="entry name" value="NUDIXFAMILY"/>
</dbReference>
<name>A0A6I4W0M8_9BACL</name>
<dbReference type="RefSeq" id="WP_160803107.1">
    <property type="nucleotide sequence ID" value="NZ_WUUL01000018.1"/>
</dbReference>
<dbReference type="GO" id="GO:0016787">
    <property type="term" value="F:hydrolase activity"/>
    <property type="evidence" value="ECO:0007669"/>
    <property type="project" value="UniProtKB-KW"/>
</dbReference>